<dbReference type="AlphaFoldDB" id="A0A5B7SRM2"/>
<keyword evidence="2" id="KW-1185">Reference proteome</keyword>
<proteinExistence type="predicted"/>
<evidence type="ECO:0000313" key="1">
    <source>
        <dbReference type="EMBL" id="QCW99672.1"/>
    </source>
</evidence>
<dbReference type="KEGG" id="asag:FGM00_06000"/>
<reference evidence="1 2" key="1">
    <citation type="submission" date="2019-05" db="EMBL/GenBank/DDBJ databases">
        <title>Genome sequencing of F202Z8.</title>
        <authorList>
            <person name="Kwon Y.M."/>
        </authorList>
    </citation>
    <scope>NUCLEOTIDE SEQUENCE [LARGE SCALE GENOMIC DNA]</scope>
    <source>
        <strain evidence="1 2">F202Z8</strain>
    </source>
</reference>
<evidence type="ECO:0008006" key="3">
    <source>
        <dbReference type="Google" id="ProtNLM"/>
    </source>
</evidence>
<sequence length="314" mass="35562">MLRSVKLVVVIMVVLFVADRLIYQVISTLDDDIYTGLAVGKINSFLKRKDDVDVLVFGSSRAAHHVDLEELGVPNFNAGQDATKIGFASALIATLKKRGQTIIVHIDHDELYDNDYDGQSDAQLLAFHALKNDEIGSFFNNYFKEEWVLGKIAHSYAANGKILSILKNSVSKGHDYAAQNGYEPLIPTEEQSETFRQIMSKGIADPIQEKVEMNKVNLKSEKFIDHIIRKAKTNESKLVFFTSPSLLRIDRDTKNRTQAFFKAKGIPYWDHGAFFDSLEYTDWKDETHLSDKGAKKYSAYLRGELLHYLNGAFK</sequence>
<name>A0A5B7SRM2_9FLAO</name>
<protein>
    <recommendedName>
        <fullName evidence="3">SGNH/GDSL hydrolase family protein</fullName>
    </recommendedName>
</protein>
<dbReference type="OrthoDB" id="869432at2"/>
<gene>
    <name evidence="1" type="ORF">FGM00_06000</name>
</gene>
<dbReference type="RefSeq" id="WP_138852025.1">
    <property type="nucleotide sequence ID" value="NZ_CP040710.1"/>
</dbReference>
<dbReference type="Proteomes" id="UP000310017">
    <property type="component" value="Chromosome"/>
</dbReference>
<accession>A0A5B7SRM2</accession>
<organism evidence="1 2">
    <name type="scientific">Aggregatimonas sangjinii</name>
    <dbReference type="NCBI Taxonomy" id="2583587"/>
    <lineage>
        <taxon>Bacteria</taxon>
        <taxon>Pseudomonadati</taxon>
        <taxon>Bacteroidota</taxon>
        <taxon>Flavobacteriia</taxon>
        <taxon>Flavobacteriales</taxon>
        <taxon>Flavobacteriaceae</taxon>
        <taxon>Aggregatimonas</taxon>
    </lineage>
</organism>
<evidence type="ECO:0000313" key="2">
    <source>
        <dbReference type="Proteomes" id="UP000310017"/>
    </source>
</evidence>
<dbReference type="SUPFAM" id="SSF52266">
    <property type="entry name" value="SGNH hydrolase"/>
    <property type="match status" value="1"/>
</dbReference>
<dbReference type="EMBL" id="CP040710">
    <property type="protein sequence ID" value="QCW99672.1"/>
    <property type="molecule type" value="Genomic_DNA"/>
</dbReference>